<dbReference type="InterPro" id="IPR011127">
    <property type="entry name" value="Dala_Dala_lig_N"/>
</dbReference>
<dbReference type="PANTHER" id="PTHR23132">
    <property type="entry name" value="D-ALANINE--D-ALANINE LIGASE"/>
    <property type="match status" value="1"/>
</dbReference>
<feature type="binding site" evidence="15">
    <location>
        <position position="259"/>
    </location>
    <ligand>
        <name>Mg(2+)</name>
        <dbReference type="ChEBI" id="CHEBI:18420"/>
        <label>1</label>
    </ligand>
</feature>
<dbReference type="GO" id="GO:0008716">
    <property type="term" value="F:D-alanine-D-alanine ligase activity"/>
    <property type="evidence" value="ECO:0007669"/>
    <property type="project" value="UniProtKB-UniRule"/>
</dbReference>
<dbReference type="AlphaFoldDB" id="A0A401G1B9"/>
<dbReference type="Gene3D" id="3.30.470.20">
    <property type="entry name" value="ATP-grasp fold, B domain"/>
    <property type="match status" value="1"/>
</dbReference>
<feature type="active site" evidence="14">
    <location>
        <position position="16"/>
    </location>
</feature>
<dbReference type="GO" id="GO:0071555">
    <property type="term" value="P:cell wall organization"/>
    <property type="evidence" value="ECO:0007669"/>
    <property type="project" value="UniProtKB-KW"/>
</dbReference>
<proteinExistence type="inferred from homology"/>
<keyword evidence="15" id="KW-0464">Manganese</keyword>
<dbReference type="RefSeq" id="WP_124330106.1">
    <property type="nucleotide sequence ID" value="NZ_BEXT01000001.1"/>
</dbReference>
<comment type="function">
    <text evidence="13">Cell wall formation.</text>
</comment>
<keyword evidence="11 13" id="KW-0961">Cell wall biogenesis/degradation</keyword>
<feature type="domain" description="ATP-grasp" evidence="17">
    <location>
        <begin position="103"/>
        <end position="304"/>
    </location>
</feature>
<keyword evidence="15" id="KW-0479">Metal-binding</keyword>
<dbReference type="EC" id="6.3.2.4" evidence="4 13"/>
<reference evidence="19" key="1">
    <citation type="submission" date="2017-11" db="EMBL/GenBank/DDBJ databases">
        <authorList>
            <person name="Watanabe M."/>
            <person name="Kojima H."/>
        </authorList>
    </citation>
    <scope>NUCLEOTIDE SEQUENCE [LARGE SCALE GENOMIC DNA]</scope>
    <source>
        <strain evidence="19">Tokyo 01</strain>
    </source>
</reference>
<feature type="binding site" evidence="15">
    <location>
        <position position="271"/>
    </location>
    <ligand>
        <name>Mg(2+)</name>
        <dbReference type="ChEBI" id="CHEBI:18420"/>
        <label>1</label>
    </ligand>
</feature>
<accession>A0A401G1B9</accession>
<comment type="subcellular location">
    <subcellularLocation>
        <location evidence="2 13">Cytoplasm</location>
    </subcellularLocation>
</comment>
<gene>
    <name evidence="13" type="primary">ddl</name>
    <name evidence="18" type="ORF">DENIS_3971</name>
</gene>
<evidence type="ECO:0000256" key="11">
    <source>
        <dbReference type="ARBA" id="ARBA00023316"/>
    </source>
</evidence>
<dbReference type="SUPFAM" id="SSF52440">
    <property type="entry name" value="PreATP-grasp domain"/>
    <property type="match status" value="1"/>
</dbReference>
<dbReference type="Gene3D" id="3.40.50.20">
    <property type="match status" value="1"/>
</dbReference>
<evidence type="ECO:0000256" key="8">
    <source>
        <dbReference type="ARBA" id="ARBA00022840"/>
    </source>
</evidence>
<dbReference type="InterPro" id="IPR013815">
    <property type="entry name" value="ATP_grasp_subdomain_1"/>
</dbReference>
<dbReference type="HAMAP" id="MF_00047">
    <property type="entry name" value="Dala_Dala_lig"/>
    <property type="match status" value="1"/>
</dbReference>
<dbReference type="PROSITE" id="PS00844">
    <property type="entry name" value="DALA_DALA_LIGASE_2"/>
    <property type="match status" value="1"/>
</dbReference>
<dbReference type="SUPFAM" id="SSF56059">
    <property type="entry name" value="Glutathione synthetase ATP-binding domain-like"/>
    <property type="match status" value="1"/>
</dbReference>
<evidence type="ECO:0000256" key="10">
    <source>
        <dbReference type="ARBA" id="ARBA00022984"/>
    </source>
</evidence>
<dbReference type="GO" id="GO:0005524">
    <property type="term" value="F:ATP binding"/>
    <property type="evidence" value="ECO:0007669"/>
    <property type="project" value="UniProtKB-UniRule"/>
</dbReference>
<feature type="active site" evidence="14">
    <location>
        <position position="147"/>
    </location>
</feature>
<evidence type="ECO:0000256" key="16">
    <source>
        <dbReference type="PROSITE-ProRule" id="PRU00409"/>
    </source>
</evidence>
<evidence type="ECO:0000256" key="2">
    <source>
        <dbReference type="ARBA" id="ARBA00004496"/>
    </source>
</evidence>
<protein>
    <recommendedName>
        <fullName evidence="4 13">D-alanine--D-alanine ligase</fullName>
        <ecNumber evidence="4 13">6.3.2.4</ecNumber>
    </recommendedName>
    <alternativeName>
        <fullName evidence="13">D-Ala-D-Ala ligase</fullName>
    </alternativeName>
    <alternativeName>
        <fullName evidence="13">D-alanylalanine synthetase</fullName>
    </alternativeName>
</protein>
<keyword evidence="15" id="KW-0460">Magnesium</keyword>
<dbReference type="EMBL" id="BEXT01000001">
    <property type="protein sequence ID" value="GBC62983.1"/>
    <property type="molecule type" value="Genomic_DNA"/>
</dbReference>
<evidence type="ECO:0000313" key="19">
    <source>
        <dbReference type="Proteomes" id="UP000288096"/>
    </source>
</evidence>
<evidence type="ECO:0000256" key="5">
    <source>
        <dbReference type="ARBA" id="ARBA00022490"/>
    </source>
</evidence>
<keyword evidence="19" id="KW-1185">Reference proteome</keyword>
<dbReference type="NCBIfam" id="TIGR01205">
    <property type="entry name" value="D_ala_D_alaTIGR"/>
    <property type="match status" value="1"/>
</dbReference>
<comment type="pathway">
    <text evidence="13">Cell wall biogenesis; peptidoglycan biosynthesis.</text>
</comment>
<keyword evidence="9 13" id="KW-0133">Cell shape</keyword>
<comment type="cofactor">
    <cofactor evidence="15">
        <name>Mg(2+)</name>
        <dbReference type="ChEBI" id="CHEBI:18420"/>
    </cofactor>
    <cofactor evidence="15">
        <name>Mn(2+)</name>
        <dbReference type="ChEBI" id="CHEBI:29035"/>
    </cofactor>
    <text evidence="15">Binds 2 magnesium or manganese ions per subunit.</text>
</comment>
<dbReference type="PANTHER" id="PTHR23132:SF23">
    <property type="entry name" value="D-ALANINE--D-ALANINE LIGASE B"/>
    <property type="match status" value="1"/>
</dbReference>
<dbReference type="GO" id="GO:0046872">
    <property type="term" value="F:metal ion binding"/>
    <property type="evidence" value="ECO:0007669"/>
    <property type="project" value="UniProtKB-KW"/>
</dbReference>
<comment type="caution">
    <text evidence="18">The sequence shown here is derived from an EMBL/GenBank/DDBJ whole genome shotgun (WGS) entry which is preliminary data.</text>
</comment>
<dbReference type="Pfam" id="PF07478">
    <property type="entry name" value="Dala_Dala_lig_C"/>
    <property type="match status" value="1"/>
</dbReference>
<dbReference type="Pfam" id="PF01820">
    <property type="entry name" value="Dala_Dala_lig_N"/>
    <property type="match status" value="1"/>
</dbReference>
<feature type="active site" evidence="14">
    <location>
        <position position="282"/>
    </location>
</feature>
<comment type="cofactor">
    <cofactor evidence="1">
        <name>Mn(2+)</name>
        <dbReference type="ChEBI" id="CHEBI:29035"/>
    </cofactor>
</comment>
<comment type="similarity">
    <text evidence="3 13">Belongs to the D-alanine--D-alanine ligase family.</text>
</comment>
<keyword evidence="10 13" id="KW-0573">Peptidoglycan synthesis</keyword>
<dbReference type="PROSITE" id="PS50975">
    <property type="entry name" value="ATP_GRASP"/>
    <property type="match status" value="1"/>
</dbReference>
<dbReference type="InterPro" id="IPR000291">
    <property type="entry name" value="D-Ala_lig_Van_CS"/>
</dbReference>
<evidence type="ECO:0000256" key="6">
    <source>
        <dbReference type="ARBA" id="ARBA00022598"/>
    </source>
</evidence>
<evidence type="ECO:0000256" key="15">
    <source>
        <dbReference type="PIRSR" id="PIRSR039102-3"/>
    </source>
</evidence>
<dbReference type="GO" id="GO:0009252">
    <property type="term" value="P:peptidoglycan biosynthetic process"/>
    <property type="evidence" value="ECO:0007669"/>
    <property type="project" value="UniProtKB-UniRule"/>
</dbReference>
<dbReference type="InterPro" id="IPR005905">
    <property type="entry name" value="D_ala_D_ala"/>
</dbReference>
<dbReference type="PIRSF" id="PIRSF039102">
    <property type="entry name" value="Ddl/VanB"/>
    <property type="match status" value="1"/>
</dbReference>
<evidence type="ECO:0000256" key="7">
    <source>
        <dbReference type="ARBA" id="ARBA00022741"/>
    </source>
</evidence>
<dbReference type="PROSITE" id="PS00843">
    <property type="entry name" value="DALA_DALA_LIGASE_1"/>
    <property type="match status" value="1"/>
</dbReference>
<evidence type="ECO:0000256" key="4">
    <source>
        <dbReference type="ARBA" id="ARBA00012216"/>
    </source>
</evidence>
<keyword evidence="5 13" id="KW-0963">Cytoplasm</keyword>
<evidence type="ECO:0000256" key="12">
    <source>
        <dbReference type="ARBA" id="ARBA00047614"/>
    </source>
</evidence>
<evidence type="ECO:0000256" key="9">
    <source>
        <dbReference type="ARBA" id="ARBA00022960"/>
    </source>
</evidence>
<dbReference type="NCBIfam" id="NF002378">
    <property type="entry name" value="PRK01372.1"/>
    <property type="match status" value="1"/>
</dbReference>
<dbReference type="UniPathway" id="UPA00219"/>
<evidence type="ECO:0000256" key="14">
    <source>
        <dbReference type="PIRSR" id="PIRSR039102-1"/>
    </source>
</evidence>
<sequence length="325" mass="35591">MKKLNIALIYGGISSEREVSLKGGTQVSEALDKTRYQVFRYDPMTDLNRLMADAPKIDAALIILHGPYGEDGTIQGMLELLDIPYQGSGVLGSALAMNKLASKRLYEQAGLPVPPWLHVRQEAASDPAAYMATLGLPIVVKPVSGGSSIGMSIVRTEDRLADALENAFSHDDSVLLESCIEGVEITAGVIGNEQPDPLPLIEIIPDASYDFFDYEAKYKPGATREICPARIDAGLTEKCQAYARIAHSALFCKGYSRTDFILKDREFYVLETNTIPGMTPTSLLPLAAKTAGIGFSQLLDRLIELCLEDHRKRKRIKTEDRSVPD</sequence>
<evidence type="ECO:0000256" key="1">
    <source>
        <dbReference type="ARBA" id="ARBA00001936"/>
    </source>
</evidence>
<evidence type="ECO:0000259" key="17">
    <source>
        <dbReference type="PROSITE" id="PS50975"/>
    </source>
</evidence>
<reference evidence="19" key="2">
    <citation type="submission" date="2019-01" db="EMBL/GenBank/DDBJ databases">
        <title>Genome sequence of Desulfonema ishimotonii strain Tokyo 01.</title>
        <authorList>
            <person name="Fukui M."/>
        </authorList>
    </citation>
    <scope>NUCLEOTIDE SEQUENCE [LARGE SCALE GENOMIC DNA]</scope>
    <source>
        <strain evidence="19">Tokyo 01</strain>
    </source>
</reference>
<dbReference type="Proteomes" id="UP000288096">
    <property type="component" value="Unassembled WGS sequence"/>
</dbReference>
<name>A0A401G1B9_9BACT</name>
<feature type="binding site" evidence="15">
    <location>
        <position position="271"/>
    </location>
    <ligand>
        <name>Mg(2+)</name>
        <dbReference type="ChEBI" id="CHEBI:18420"/>
        <label>2</label>
    </ligand>
</feature>
<organism evidence="18 19">
    <name type="scientific">Desulfonema ishimotonii</name>
    <dbReference type="NCBI Taxonomy" id="45657"/>
    <lineage>
        <taxon>Bacteria</taxon>
        <taxon>Pseudomonadati</taxon>
        <taxon>Thermodesulfobacteriota</taxon>
        <taxon>Desulfobacteria</taxon>
        <taxon>Desulfobacterales</taxon>
        <taxon>Desulfococcaceae</taxon>
        <taxon>Desulfonema</taxon>
    </lineage>
</organism>
<dbReference type="InterPro" id="IPR011761">
    <property type="entry name" value="ATP-grasp"/>
</dbReference>
<dbReference type="Gene3D" id="3.30.1490.20">
    <property type="entry name" value="ATP-grasp fold, A domain"/>
    <property type="match status" value="1"/>
</dbReference>
<dbReference type="OrthoDB" id="9813261at2"/>
<keyword evidence="6 13" id="KW-0436">Ligase</keyword>
<keyword evidence="7 16" id="KW-0547">Nucleotide-binding</keyword>
<evidence type="ECO:0000313" key="18">
    <source>
        <dbReference type="EMBL" id="GBC62983.1"/>
    </source>
</evidence>
<feature type="binding site" evidence="15">
    <location>
        <position position="273"/>
    </location>
    <ligand>
        <name>Mg(2+)</name>
        <dbReference type="ChEBI" id="CHEBI:18420"/>
        <label>2</label>
    </ligand>
</feature>
<comment type="catalytic activity">
    <reaction evidence="12 13">
        <text>2 D-alanine + ATP = D-alanyl-D-alanine + ADP + phosphate + H(+)</text>
        <dbReference type="Rhea" id="RHEA:11224"/>
        <dbReference type="ChEBI" id="CHEBI:15378"/>
        <dbReference type="ChEBI" id="CHEBI:30616"/>
        <dbReference type="ChEBI" id="CHEBI:43474"/>
        <dbReference type="ChEBI" id="CHEBI:57416"/>
        <dbReference type="ChEBI" id="CHEBI:57822"/>
        <dbReference type="ChEBI" id="CHEBI:456216"/>
        <dbReference type="EC" id="6.3.2.4"/>
    </reaction>
</comment>
<dbReference type="InterPro" id="IPR016185">
    <property type="entry name" value="PreATP-grasp_dom_sf"/>
</dbReference>
<dbReference type="GO" id="GO:0008360">
    <property type="term" value="P:regulation of cell shape"/>
    <property type="evidence" value="ECO:0007669"/>
    <property type="project" value="UniProtKB-KW"/>
</dbReference>
<keyword evidence="8 16" id="KW-0067">ATP-binding</keyword>
<dbReference type="GO" id="GO:0005737">
    <property type="term" value="C:cytoplasm"/>
    <property type="evidence" value="ECO:0007669"/>
    <property type="project" value="UniProtKB-SubCell"/>
</dbReference>
<dbReference type="InterPro" id="IPR011095">
    <property type="entry name" value="Dala_Dala_lig_C"/>
</dbReference>
<evidence type="ECO:0000256" key="3">
    <source>
        <dbReference type="ARBA" id="ARBA00010871"/>
    </source>
</evidence>
<evidence type="ECO:0000256" key="13">
    <source>
        <dbReference type="HAMAP-Rule" id="MF_00047"/>
    </source>
</evidence>